<evidence type="ECO:0000313" key="2">
    <source>
        <dbReference type="Proteomes" id="UP000195321"/>
    </source>
</evidence>
<proteinExistence type="predicted"/>
<protein>
    <submittedName>
        <fullName evidence="1">Uncharacterized protein</fullName>
    </submittedName>
</protein>
<sequence>MDITYYVSEDTYKYVVATVTKRLLLYSEIFVHIFSFSAWTIDYQISKHKYTSSFIPLLGTAFLIIVFSIIIHFLFQKVKPIMFIRKIV</sequence>
<organism evidence="1 2">
    <name type="scientific">Bacillus pseudomycoides</name>
    <dbReference type="NCBI Taxonomy" id="64104"/>
    <lineage>
        <taxon>Bacteria</taxon>
        <taxon>Bacillati</taxon>
        <taxon>Bacillota</taxon>
        <taxon>Bacilli</taxon>
        <taxon>Bacillales</taxon>
        <taxon>Bacillaceae</taxon>
        <taxon>Bacillus</taxon>
        <taxon>Bacillus cereus group</taxon>
    </lineage>
</organism>
<name>A0A1Y3MBN7_9BACI</name>
<accession>A0A1Y3MBN7</accession>
<dbReference type="AlphaFoldDB" id="A0A1Y3MBN7"/>
<reference evidence="1 2" key="1">
    <citation type="submission" date="2017-02" db="EMBL/GenBank/DDBJ databases">
        <title>Bacillus pseudomycoides isolate FSL K6-0042.</title>
        <authorList>
            <person name="Kovac J."/>
        </authorList>
    </citation>
    <scope>NUCLEOTIDE SEQUENCE [LARGE SCALE GENOMIC DNA]</scope>
    <source>
        <strain evidence="1 2">FSL K6-0042</strain>
    </source>
</reference>
<gene>
    <name evidence="1" type="ORF">BW425_24620</name>
</gene>
<dbReference type="EMBL" id="MWPX01000052">
    <property type="protein sequence ID" value="OUM46291.1"/>
    <property type="molecule type" value="Genomic_DNA"/>
</dbReference>
<comment type="caution">
    <text evidence="1">The sequence shown here is derived from an EMBL/GenBank/DDBJ whole genome shotgun (WGS) entry which is preliminary data.</text>
</comment>
<dbReference type="Proteomes" id="UP000195321">
    <property type="component" value="Unassembled WGS sequence"/>
</dbReference>
<evidence type="ECO:0000313" key="1">
    <source>
        <dbReference type="EMBL" id="OUM46291.1"/>
    </source>
</evidence>